<comment type="caution">
    <text evidence="1">The sequence shown here is derived from an EMBL/GenBank/DDBJ whole genome shotgun (WGS) entry which is preliminary data.</text>
</comment>
<keyword evidence="2" id="KW-1185">Reference proteome</keyword>
<accession>A0A158FCH4</accession>
<reference evidence="1" key="1">
    <citation type="submission" date="2016-01" db="EMBL/GenBank/DDBJ databases">
        <authorList>
            <person name="Peeters C."/>
        </authorList>
    </citation>
    <scope>NUCLEOTIDE SEQUENCE [LARGE SCALE GENOMIC DNA]</scope>
    <source>
        <strain evidence="1">LMG 22940</strain>
    </source>
</reference>
<dbReference type="EMBL" id="FCON02000003">
    <property type="protein sequence ID" value="SAL17548.1"/>
    <property type="molecule type" value="Genomic_DNA"/>
</dbReference>
<evidence type="ECO:0000313" key="1">
    <source>
        <dbReference type="EMBL" id="SAL17548.1"/>
    </source>
</evidence>
<sequence length="135" mass="14726">MIFEPTPEQISRLTSIELVQLMKRLLLAECRLVDIPLRAATVPLQITIGDGGEDGRVEWAGGVNSTDFFPSRFSIFQSKAQNLTESAVFDEVAKRPKNGPPVLNNAVSEMLAKKGAYVTARVKVLVASVMQPKAV</sequence>
<dbReference type="OrthoDB" id="556502at2"/>
<evidence type="ECO:0000313" key="2">
    <source>
        <dbReference type="Proteomes" id="UP000054770"/>
    </source>
</evidence>
<dbReference type="Proteomes" id="UP000054770">
    <property type="component" value="Unassembled WGS sequence"/>
</dbReference>
<protein>
    <submittedName>
        <fullName evidence="1">Uncharacterized protein</fullName>
    </submittedName>
</protein>
<name>A0A158FCH4_9BURK</name>
<gene>
    <name evidence="1" type="ORF">AWB68_00506</name>
</gene>
<dbReference type="RefSeq" id="WP_087642776.1">
    <property type="nucleotide sequence ID" value="NZ_FCON02000003.1"/>
</dbReference>
<organism evidence="1 2">
    <name type="scientific">Caballeronia choica</name>
    <dbReference type="NCBI Taxonomy" id="326476"/>
    <lineage>
        <taxon>Bacteria</taxon>
        <taxon>Pseudomonadati</taxon>
        <taxon>Pseudomonadota</taxon>
        <taxon>Betaproteobacteria</taxon>
        <taxon>Burkholderiales</taxon>
        <taxon>Burkholderiaceae</taxon>
        <taxon>Caballeronia</taxon>
    </lineage>
</organism>
<dbReference type="AlphaFoldDB" id="A0A158FCH4"/>
<proteinExistence type="predicted"/>